<organism evidence="8 9">
    <name type="scientific">Cladophialophora psammophila CBS 110553</name>
    <dbReference type="NCBI Taxonomy" id="1182543"/>
    <lineage>
        <taxon>Eukaryota</taxon>
        <taxon>Fungi</taxon>
        <taxon>Dikarya</taxon>
        <taxon>Ascomycota</taxon>
        <taxon>Pezizomycotina</taxon>
        <taxon>Eurotiomycetes</taxon>
        <taxon>Chaetothyriomycetidae</taxon>
        <taxon>Chaetothyriales</taxon>
        <taxon>Herpotrichiellaceae</taxon>
        <taxon>Cladophialophora</taxon>
    </lineage>
</organism>
<dbReference type="HOGENOM" id="CLU_072332_0_2_1"/>
<dbReference type="Proteomes" id="UP000019471">
    <property type="component" value="Unassembled WGS sequence"/>
</dbReference>
<feature type="non-terminal residue" evidence="8">
    <location>
        <position position="216"/>
    </location>
</feature>
<comment type="caution">
    <text evidence="8">The sequence shown here is derived from an EMBL/GenBank/DDBJ whole genome shotgun (WGS) entry which is preliminary data.</text>
</comment>
<dbReference type="eggNOG" id="ENOG502SGF7">
    <property type="taxonomic scope" value="Eukaryota"/>
</dbReference>
<proteinExistence type="inferred from homology"/>
<keyword evidence="6" id="KW-0072">Autophagy</keyword>
<evidence type="ECO:0000256" key="3">
    <source>
        <dbReference type="ARBA" id="ARBA00022679"/>
    </source>
</evidence>
<keyword evidence="3" id="KW-0808">Transferase</keyword>
<dbReference type="RefSeq" id="XP_007739144.1">
    <property type="nucleotide sequence ID" value="XM_007740954.1"/>
</dbReference>
<reference evidence="8 9" key="1">
    <citation type="submission" date="2013-03" db="EMBL/GenBank/DDBJ databases">
        <title>The Genome Sequence of Cladophialophora psammophila CBS 110553.</title>
        <authorList>
            <consortium name="The Broad Institute Genomics Platform"/>
            <person name="Cuomo C."/>
            <person name="de Hoog S."/>
            <person name="Gorbushina A."/>
            <person name="Walker B."/>
            <person name="Young S.K."/>
            <person name="Zeng Q."/>
            <person name="Gargeya S."/>
            <person name="Fitzgerald M."/>
            <person name="Haas B."/>
            <person name="Abouelleil A."/>
            <person name="Allen A.W."/>
            <person name="Alvarado L."/>
            <person name="Arachchi H.M."/>
            <person name="Berlin A.M."/>
            <person name="Chapman S.B."/>
            <person name="Gainer-Dewar J."/>
            <person name="Goldberg J."/>
            <person name="Griggs A."/>
            <person name="Gujja S."/>
            <person name="Hansen M."/>
            <person name="Howarth C."/>
            <person name="Imamovic A."/>
            <person name="Ireland A."/>
            <person name="Larimer J."/>
            <person name="McCowan C."/>
            <person name="Murphy C."/>
            <person name="Pearson M."/>
            <person name="Poon T.W."/>
            <person name="Priest M."/>
            <person name="Roberts A."/>
            <person name="Saif S."/>
            <person name="Shea T."/>
            <person name="Sisk P."/>
            <person name="Sykes S."/>
            <person name="Wortman J."/>
            <person name="Nusbaum C."/>
            <person name="Birren B."/>
        </authorList>
    </citation>
    <scope>NUCLEOTIDE SEQUENCE [LARGE SCALE GENOMIC DNA]</scope>
    <source>
        <strain evidence="8 9">CBS 110553</strain>
    </source>
</reference>
<dbReference type="EMBL" id="AMGX01000001">
    <property type="protein sequence ID" value="EXJ75827.1"/>
    <property type="molecule type" value="Genomic_DNA"/>
</dbReference>
<dbReference type="Pfam" id="PF03987">
    <property type="entry name" value="Autophagy_act_C"/>
    <property type="match status" value="1"/>
</dbReference>
<keyword evidence="4" id="KW-0833">Ubl conjugation pathway</keyword>
<dbReference type="GO" id="GO:0061651">
    <property type="term" value="F:Atg12 conjugating enzyme activity"/>
    <property type="evidence" value="ECO:0007669"/>
    <property type="project" value="TreeGrafter"/>
</dbReference>
<dbReference type="GO" id="GO:0000045">
    <property type="term" value="P:autophagosome assembly"/>
    <property type="evidence" value="ECO:0007669"/>
    <property type="project" value="TreeGrafter"/>
</dbReference>
<dbReference type="GO" id="GO:0015031">
    <property type="term" value="P:protein transport"/>
    <property type="evidence" value="ECO:0007669"/>
    <property type="project" value="UniProtKB-KW"/>
</dbReference>
<dbReference type="GO" id="GO:0005829">
    <property type="term" value="C:cytosol"/>
    <property type="evidence" value="ECO:0007669"/>
    <property type="project" value="TreeGrafter"/>
</dbReference>
<dbReference type="InterPro" id="IPR007135">
    <property type="entry name" value="Atg3/Atg10"/>
</dbReference>
<gene>
    <name evidence="8" type="ORF">A1O5_00334</name>
</gene>
<dbReference type="STRING" id="1182543.W9X5V2"/>
<keyword evidence="9" id="KW-1185">Reference proteome</keyword>
<dbReference type="GeneID" id="19185071"/>
<evidence type="ECO:0000256" key="6">
    <source>
        <dbReference type="ARBA" id="ARBA00023006"/>
    </source>
</evidence>
<feature type="non-terminal residue" evidence="8">
    <location>
        <position position="1"/>
    </location>
</feature>
<comment type="similarity">
    <text evidence="1">Belongs to the ATG10 family.</text>
</comment>
<name>W9X5V2_9EURO</name>
<keyword evidence="5" id="KW-0653">Protein transport</keyword>
<evidence type="ECO:0000256" key="4">
    <source>
        <dbReference type="ARBA" id="ARBA00022786"/>
    </source>
</evidence>
<dbReference type="GO" id="GO:0032446">
    <property type="term" value="P:protein modification by small protein conjugation"/>
    <property type="evidence" value="ECO:0007669"/>
    <property type="project" value="TreeGrafter"/>
</dbReference>
<accession>W9X5V2</accession>
<dbReference type="Gene3D" id="3.30.1460.50">
    <property type="match status" value="1"/>
</dbReference>
<dbReference type="PANTHER" id="PTHR14957:SF1">
    <property type="entry name" value="UBIQUITIN-LIKE-CONJUGATING ENZYME ATG10"/>
    <property type="match status" value="1"/>
</dbReference>
<evidence type="ECO:0000256" key="5">
    <source>
        <dbReference type="ARBA" id="ARBA00022927"/>
    </source>
</evidence>
<dbReference type="GO" id="GO:0000422">
    <property type="term" value="P:autophagy of mitochondrion"/>
    <property type="evidence" value="ECO:0007669"/>
    <property type="project" value="TreeGrafter"/>
</dbReference>
<dbReference type="AlphaFoldDB" id="W9X5V2"/>
<dbReference type="PANTHER" id="PTHR14957">
    <property type="entry name" value="UBIQUITIN-LIKE-CONJUGATING ENZYME ATG10"/>
    <property type="match status" value="1"/>
</dbReference>
<evidence type="ECO:0000256" key="1">
    <source>
        <dbReference type="ARBA" id="ARBA00005696"/>
    </source>
</evidence>
<protein>
    <recommendedName>
        <fullName evidence="2">Ubiquitin-like-conjugating enzyme ATG10</fullName>
    </recommendedName>
    <alternativeName>
        <fullName evidence="7">Autophagy-related protein 10</fullName>
    </alternativeName>
</protein>
<evidence type="ECO:0000256" key="7">
    <source>
        <dbReference type="ARBA" id="ARBA00029833"/>
    </source>
</evidence>
<evidence type="ECO:0000313" key="8">
    <source>
        <dbReference type="EMBL" id="EXJ75827.1"/>
    </source>
</evidence>
<sequence length="216" mass="24424">IESLRAFPAITQQEFSEACRAWEQRSSDRISETDWLSVRWTGEELLITQRRKITCKDGKRRTPSDHGDAQKDELIDMGIEDSIIKDTLAPDVDNLESLIVDFSITLSPIYSVPVLWFICRYDRVNKALSLDQIYEWLVPEPSLTSLRGIGVMGGISMAHHPVSDRPTFFLHPCKTQEALSVLKPGPLTPEEYLMLWLGLIGSAVGLHVPSKLMSTW</sequence>
<evidence type="ECO:0000313" key="9">
    <source>
        <dbReference type="Proteomes" id="UP000019471"/>
    </source>
</evidence>
<keyword evidence="5" id="KW-0813">Transport</keyword>
<evidence type="ECO:0000256" key="2">
    <source>
        <dbReference type="ARBA" id="ARBA00021099"/>
    </source>
</evidence>
<dbReference type="OrthoDB" id="4089664at2759"/>